<dbReference type="InterPro" id="IPR027417">
    <property type="entry name" value="P-loop_NTPase"/>
</dbReference>
<keyword evidence="14" id="KW-1185">Reference proteome</keyword>
<dbReference type="GO" id="GO:0003676">
    <property type="term" value="F:nucleic acid binding"/>
    <property type="evidence" value="ECO:0007669"/>
    <property type="project" value="InterPro"/>
</dbReference>
<protein>
    <recommendedName>
        <fullName evidence="9">ATP-dependent helicase DinG</fullName>
        <ecNumber evidence="7">5.6.2.3</ecNumber>
    </recommendedName>
    <alternativeName>
        <fullName evidence="10">DNA 5'-3' helicase DinG</fullName>
    </alternativeName>
</protein>
<evidence type="ECO:0000256" key="3">
    <source>
        <dbReference type="ARBA" id="ARBA00022801"/>
    </source>
</evidence>
<dbReference type="Pfam" id="PF13307">
    <property type="entry name" value="Helicase_C_2"/>
    <property type="match status" value="1"/>
</dbReference>
<keyword evidence="5" id="KW-0067">ATP-binding</keyword>
<dbReference type="AlphaFoldDB" id="A0A852X7R1"/>
<evidence type="ECO:0000256" key="1">
    <source>
        <dbReference type="ARBA" id="ARBA00001966"/>
    </source>
</evidence>
<evidence type="ECO:0000313" key="14">
    <source>
        <dbReference type="Proteomes" id="UP000592181"/>
    </source>
</evidence>
<dbReference type="EC" id="5.6.2.3" evidence="7"/>
<evidence type="ECO:0000259" key="12">
    <source>
        <dbReference type="PROSITE" id="PS51193"/>
    </source>
</evidence>
<accession>A0A852X7R1</accession>
<dbReference type="Proteomes" id="UP000592181">
    <property type="component" value="Unassembled WGS sequence"/>
</dbReference>
<comment type="catalytic activity">
    <reaction evidence="8">
        <text>ATP + H2O = ADP + phosphate + H(+)</text>
        <dbReference type="Rhea" id="RHEA:13065"/>
        <dbReference type="ChEBI" id="CHEBI:15377"/>
        <dbReference type="ChEBI" id="CHEBI:15378"/>
        <dbReference type="ChEBI" id="CHEBI:30616"/>
        <dbReference type="ChEBI" id="CHEBI:43474"/>
        <dbReference type="ChEBI" id="CHEBI:456216"/>
        <dbReference type="EC" id="5.6.2.3"/>
    </reaction>
</comment>
<dbReference type="PANTHER" id="PTHR11472:SF34">
    <property type="entry name" value="REGULATOR OF TELOMERE ELONGATION HELICASE 1"/>
    <property type="match status" value="1"/>
</dbReference>
<proteinExistence type="inferred from homology"/>
<dbReference type="InterPro" id="IPR045028">
    <property type="entry name" value="DinG/Rad3-like"/>
</dbReference>
<evidence type="ECO:0000256" key="8">
    <source>
        <dbReference type="ARBA" id="ARBA00048954"/>
    </source>
</evidence>
<dbReference type="InterPro" id="IPR011545">
    <property type="entry name" value="DEAD/DEAH_box_helicase_dom"/>
</dbReference>
<keyword evidence="4 13" id="KW-0347">Helicase</keyword>
<evidence type="ECO:0000313" key="13">
    <source>
        <dbReference type="EMBL" id="NYG38458.1"/>
    </source>
</evidence>
<dbReference type="Gene3D" id="3.40.50.300">
    <property type="entry name" value="P-loop containing nucleotide triphosphate hydrolases"/>
    <property type="match status" value="2"/>
</dbReference>
<dbReference type="InterPro" id="IPR014013">
    <property type="entry name" value="Helic_SF1/SF2_ATP-bd_DinG/Rad3"/>
</dbReference>
<dbReference type="EMBL" id="JACBZX010000001">
    <property type="protein sequence ID" value="NYG38458.1"/>
    <property type="molecule type" value="Genomic_DNA"/>
</dbReference>
<feature type="region of interest" description="Disordered" evidence="11">
    <location>
        <begin position="677"/>
        <end position="721"/>
    </location>
</feature>
<dbReference type="SMART" id="SM00491">
    <property type="entry name" value="HELICc2"/>
    <property type="match status" value="1"/>
</dbReference>
<comment type="cofactor">
    <cofactor evidence="1">
        <name>[4Fe-4S] cluster</name>
        <dbReference type="ChEBI" id="CHEBI:49883"/>
    </cofactor>
</comment>
<dbReference type="FunFam" id="3.40.50.300:FF:000437">
    <property type="entry name" value="ATP-dependent DNA helicase DinG"/>
    <property type="match status" value="1"/>
</dbReference>
<evidence type="ECO:0000256" key="9">
    <source>
        <dbReference type="ARBA" id="ARBA00073590"/>
    </source>
</evidence>
<dbReference type="PANTHER" id="PTHR11472">
    <property type="entry name" value="DNA REPAIR DEAD HELICASE RAD3/XP-D SUBFAMILY MEMBER"/>
    <property type="match status" value="1"/>
</dbReference>
<keyword evidence="3 13" id="KW-0378">Hydrolase</keyword>
<sequence length="756" mass="80269">MPSLDDLLTAAVSGVGGSTRPGQVEMAQAVEHAARAEEHLLVQAGTGTGKSLAYLVPAVAHAQRTGRPVVVATATLALQSQIVDRDMPRVADALEPLLRRRPTYGLVKGRRNYLCAHKLEGGFPDEDEGLFEVGEADAAAGRIGQEVLRLREWADETESGDRDELVPGVSERAWRQVSVSADECFGSRCPLVEECFVERSRTAAKEVDVVVTNHSFMAIDAFEPRAMLPEHDLLVVDEAHELVDRVTSTITDELTVAQVRAAGTRAGRMVETTDGLEDAAATLEAVLTDAPEGRLRSGLPDSLALALERLRDVARGMLTELKPEKGAETDGSRQVATAAVTELFDVAARILEQRELDVVWVSQDPRRGAVLRVAPMSVAMLVRDRVFGAPAAGEGSDDSTPRDRTVVLTSATLELGGTFDAVAGTLGLRGDGSPSWTGLDVGSPFDYPSQAIAYVAQHLPAPGRDGLAPQTLDEIEALVRAAGGRALGLFSSRRAAQQAAEEMRERLGDDHPVLCQGDDQIGTLVRQFAREPGTVLFGTLTLWQGVDVPGSSCQLVLIDRIPFPRPDDPLASARTEAIKAMGGNGFMAVSATHAALRLAQGAGRLVRRSDDRGVVAFLDSRMMTARYAGFLQRSLPPFWPTTDRDLVLGALARLDETAPDPLPVGDPARRGLTGAVEPVASTGSDGAEHPRPVAGSPPAGKGARTAVTGGEGWSEQDDEELRDGVALGLDVPALAEQLDRPDEAVAARLTGLGLRP</sequence>
<evidence type="ECO:0000256" key="6">
    <source>
        <dbReference type="ARBA" id="ARBA00038058"/>
    </source>
</evidence>
<dbReference type="SUPFAM" id="SSF52540">
    <property type="entry name" value="P-loop containing nucleoside triphosphate hydrolases"/>
    <property type="match status" value="1"/>
</dbReference>
<evidence type="ECO:0000256" key="10">
    <source>
        <dbReference type="ARBA" id="ARBA00079061"/>
    </source>
</evidence>
<comment type="similarity">
    <text evidence="6">Belongs to the helicase family. DinG subfamily.</text>
</comment>
<dbReference type="GO" id="GO:0005524">
    <property type="term" value="F:ATP binding"/>
    <property type="evidence" value="ECO:0007669"/>
    <property type="project" value="UniProtKB-KW"/>
</dbReference>
<dbReference type="GO" id="GO:0043139">
    <property type="term" value="F:5'-3' DNA helicase activity"/>
    <property type="evidence" value="ECO:0007669"/>
    <property type="project" value="UniProtKB-EC"/>
</dbReference>
<evidence type="ECO:0000256" key="5">
    <source>
        <dbReference type="ARBA" id="ARBA00022840"/>
    </source>
</evidence>
<name>A0A852X7R1_9MICO</name>
<organism evidence="13 14">
    <name type="scientific">Janibacter alkaliphilus</name>
    <dbReference type="NCBI Taxonomy" id="1069963"/>
    <lineage>
        <taxon>Bacteria</taxon>
        <taxon>Bacillati</taxon>
        <taxon>Actinomycetota</taxon>
        <taxon>Actinomycetes</taxon>
        <taxon>Micrococcales</taxon>
        <taxon>Intrasporangiaceae</taxon>
        <taxon>Janibacter</taxon>
    </lineage>
</organism>
<comment type="caution">
    <text evidence="13">The sequence shown here is derived from an EMBL/GenBank/DDBJ whole genome shotgun (WGS) entry which is preliminary data.</text>
</comment>
<evidence type="ECO:0000256" key="4">
    <source>
        <dbReference type="ARBA" id="ARBA00022806"/>
    </source>
</evidence>
<dbReference type="InterPro" id="IPR014001">
    <property type="entry name" value="Helicase_ATP-bd"/>
</dbReference>
<dbReference type="GO" id="GO:0016818">
    <property type="term" value="F:hydrolase activity, acting on acid anhydrides, in phosphorus-containing anhydrides"/>
    <property type="evidence" value="ECO:0007669"/>
    <property type="project" value="InterPro"/>
</dbReference>
<evidence type="ECO:0000256" key="11">
    <source>
        <dbReference type="SAM" id="MobiDB-lite"/>
    </source>
</evidence>
<dbReference type="GO" id="GO:0006139">
    <property type="term" value="P:nucleobase-containing compound metabolic process"/>
    <property type="evidence" value="ECO:0007669"/>
    <property type="project" value="InterPro"/>
</dbReference>
<dbReference type="SMART" id="SM00487">
    <property type="entry name" value="DEXDc"/>
    <property type="match status" value="1"/>
</dbReference>
<keyword evidence="2" id="KW-0547">Nucleotide-binding</keyword>
<dbReference type="RefSeq" id="WP_343037140.1">
    <property type="nucleotide sequence ID" value="NZ_JACBZX010000001.1"/>
</dbReference>
<feature type="domain" description="Helicase ATP-binding" evidence="12">
    <location>
        <begin position="9"/>
        <end position="297"/>
    </location>
</feature>
<evidence type="ECO:0000256" key="2">
    <source>
        <dbReference type="ARBA" id="ARBA00022741"/>
    </source>
</evidence>
<dbReference type="PROSITE" id="PS51193">
    <property type="entry name" value="HELICASE_ATP_BIND_2"/>
    <property type="match status" value="1"/>
</dbReference>
<dbReference type="Pfam" id="PF00270">
    <property type="entry name" value="DEAD"/>
    <property type="match status" value="1"/>
</dbReference>
<reference evidence="13 14" key="1">
    <citation type="submission" date="2020-07" db="EMBL/GenBank/DDBJ databases">
        <title>Sequencing the genomes of 1000 actinobacteria strains.</title>
        <authorList>
            <person name="Klenk H.-P."/>
        </authorList>
    </citation>
    <scope>NUCLEOTIDE SEQUENCE [LARGE SCALE GENOMIC DNA]</scope>
    <source>
        <strain evidence="13 14">DSM 24723</strain>
    </source>
</reference>
<evidence type="ECO:0000256" key="7">
    <source>
        <dbReference type="ARBA" id="ARBA00044969"/>
    </source>
</evidence>
<dbReference type="InterPro" id="IPR006555">
    <property type="entry name" value="ATP-dep_Helicase_C"/>
</dbReference>
<gene>
    <name evidence="13" type="ORF">BJY28_002927</name>
</gene>